<proteinExistence type="predicted"/>
<feature type="region of interest" description="Disordered" evidence="1">
    <location>
        <begin position="46"/>
        <end position="72"/>
    </location>
</feature>
<evidence type="ECO:0000256" key="1">
    <source>
        <dbReference type="SAM" id="MobiDB-lite"/>
    </source>
</evidence>
<protein>
    <submittedName>
        <fullName evidence="2">Uncharacterized protein</fullName>
    </submittedName>
</protein>
<name>A0ABN2GJJ6_9MICO</name>
<dbReference type="Proteomes" id="UP001500596">
    <property type="component" value="Unassembled WGS sequence"/>
</dbReference>
<comment type="caution">
    <text evidence="2">The sequence shown here is derived from an EMBL/GenBank/DDBJ whole genome shotgun (WGS) entry which is preliminary data.</text>
</comment>
<keyword evidence="3" id="KW-1185">Reference proteome</keyword>
<gene>
    <name evidence="2" type="ORF">GCM10009807_15540</name>
</gene>
<organism evidence="2 3">
    <name type="scientific">Microbacterium lacus</name>
    <dbReference type="NCBI Taxonomy" id="415217"/>
    <lineage>
        <taxon>Bacteria</taxon>
        <taxon>Bacillati</taxon>
        <taxon>Actinomycetota</taxon>
        <taxon>Actinomycetes</taxon>
        <taxon>Micrococcales</taxon>
        <taxon>Microbacteriaceae</taxon>
        <taxon>Microbacterium</taxon>
    </lineage>
</organism>
<dbReference type="EMBL" id="BAAAPK010000001">
    <property type="protein sequence ID" value="GAA1672325.1"/>
    <property type="molecule type" value="Genomic_DNA"/>
</dbReference>
<evidence type="ECO:0000313" key="2">
    <source>
        <dbReference type="EMBL" id="GAA1672325.1"/>
    </source>
</evidence>
<evidence type="ECO:0000313" key="3">
    <source>
        <dbReference type="Proteomes" id="UP001500596"/>
    </source>
</evidence>
<accession>A0ABN2GJJ6</accession>
<reference evidence="2 3" key="1">
    <citation type="journal article" date="2019" name="Int. J. Syst. Evol. Microbiol.">
        <title>The Global Catalogue of Microorganisms (GCM) 10K type strain sequencing project: providing services to taxonomists for standard genome sequencing and annotation.</title>
        <authorList>
            <consortium name="The Broad Institute Genomics Platform"/>
            <consortium name="The Broad Institute Genome Sequencing Center for Infectious Disease"/>
            <person name="Wu L."/>
            <person name="Ma J."/>
        </authorList>
    </citation>
    <scope>NUCLEOTIDE SEQUENCE [LARGE SCALE GENOMIC DNA]</scope>
    <source>
        <strain evidence="2 3">JCM 15575</strain>
    </source>
</reference>
<sequence length="111" mass="11146">MNNAVVTAGATQTITRAARAAITRPAVPMPVHAIAIPVSTGAIHGVRGSSAEKTPSAVRPGSSSSAVQEPMPIAPIVRPIRAPARGAPATRIVTIAPTSIDSTVPATRAAR</sequence>